<reference evidence="4 7" key="1">
    <citation type="submission" date="2018-01" db="EMBL/GenBank/DDBJ databases">
        <title>Complete genome sequence of Staphylococcus Scheliferi isolated from human.</title>
        <authorList>
            <person name="Abouelkhair M.A."/>
            <person name="Bemis D.A."/>
            <person name="Kania S.A."/>
        </authorList>
    </citation>
    <scope>NUCLEOTIDE SEQUENCE [LARGE SCALE GENOMIC DNA]</scope>
    <source>
        <strain evidence="4 7">ATCC 43808</strain>
    </source>
</reference>
<dbReference type="EMBL" id="POVK01000002">
    <property type="protein sequence ID" value="NHA33120.1"/>
    <property type="molecule type" value="Genomic_DNA"/>
</dbReference>
<reference evidence="3 6" key="3">
    <citation type="submission" date="2020-11" db="EMBL/GenBank/DDBJ databases">
        <authorList>
            <consortium name="Pathogen Informatics"/>
        </authorList>
    </citation>
    <scope>NUCLEOTIDE SEQUENCE [LARGE SCALE GENOMIC DNA]</scope>
    <source>
        <strain evidence="3 6">NCTC12218</strain>
    </source>
</reference>
<dbReference type="PANTHER" id="PTHR38435:SF2">
    <property type="entry name" value="DUF871 DOMAIN-CONTAINING PROTEIN"/>
    <property type="match status" value="1"/>
</dbReference>
<dbReference type="InterPro" id="IPR029000">
    <property type="entry name" value="Cyclophilin-like_dom_sf"/>
</dbReference>
<dbReference type="AlphaFoldDB" id="A0A7Z7QM96"/>
<dbReference type="Pfam" id="PF05913">
    <property type="entry name" value="MupG_C"/>
    <property type="match status" value="1"/>
</dbReference>
<dbReference type="InterPro" id="IPR043797">
    <property type="entry name" value="MupG_N"/>
</dbReference>
<dbReference type="RefSeq" id="WP_016425836.1">
    <property type="nucleotide sequence ID" value="NZ_CABKRV010000002.1"/>
</dbReference>
<dbReference type="SUPFAM" id="SSF50891">
    <property type="entry name" value="Cyclophilin-like"/>
    <property type="match status" value="1"/>
</dbReference>
<keyword evidence="7" id="KW-1185">Reference proteome</keyword>
<gene>
    <name evidence="4" type="ORF">C1O36_01020</name>
    <name evidence="5" type="ORF">NCTC12218_00118</name>
</gene>
<dbReference type="EMBL" id="UHEF01000001">
    <property type="protein sequence ID" value="SUM85991.1"/>
    <property type="molecule type" value="Genomic_DNA"/>
</dbReference>
<dbReference type="InterPro" id="IPR008589">
    <property type="entry name" value="MupG"/>
</dbReference>
<sequence length="354" mass="40165">MFGFSVFLNKPLSSETKQYIEKMAHSGFTGVFTSLHIPEDNNTQYRKLLIELGNITKSLNLDLMVDISSSSLQKAGFSMSNINEIRSIGVTGLRADDHISNKCIAQLSNKITIALNASTITENDIQELKLANANFDQLEAWHNYYPRPETGLDEEWYRKKAKWLKSFGLKSQAFVSGDNNLRGPLYQGLPTLEKHRDYHPLAASLDLLSDTNKIFIGDPGLSDTVIKQFANYIMEKNILLHVDPFNNQIDFTLGEHINRLDESRDVIRSAYSRKKKIPNIKPLLNIKRDTGSVTIDNSQYLRYMGEIQITKRSLPADEKINVVGQISQNDWCLIPHIKGGQKFTLLKNDIESED</sequence>
<feature type="domain" description="6-phospho-N-acetylmuramidase N-terminal" evidence="2">
    <location>
        <begin position="2"/>
        <end position="230"/>
    </location>
</feature>
<evidence type="ECO:0000259" key="2">
    <source>
        <dbReference type="Pfam" id="PF19200"/>
    </source>
</evidence>
<dbReference type="InterPro" id="IPR013785">
    <property type="entry name" value="Aldolase_TIM"/>
</dbReference>
<dbReference type="PANTHER" id="PTHR38435">
    <property type="match status" value="1"/>
</dbReference>
<evidence type="ECO:0000259" key="1">
    <source>
        <dbReference type="Pfam" id="PF05913"/>
    </source>
</evidence>
<reference evidence="5" key="2">
    <citation type="submission" date="2018-06" db="EMBL/GenBank/DDBJ databases">
        <authorList>
            <consortium name="Pathogen Informatics"/>
            <person name="Doyle S."/>
        </authorList>
    </citation>
    <scope>NUCLEOTIDE SEQUENCE [LARGE SCALE GENOMIC DNA]</scope>
    <source>
        <strain evidence="5">NCTC12218</strain>
    </source>
</reference>
<accession>A0A7Z7QM96</accession>
<dbReference type="Pfam" id="PF19200">
    <property type="entry name" value="MupG_N"/>
    <property type="match status" value="1"/>
</dbReference>
<dbReference type="Gene3D" id="2.40.100.10">
    <property type="entry name" value="Cyclophilin-like"/>
    <property type="match status" value="1"/>
</dbReference>
<dbReference type="InterPro" id="IPR043894">
    <property type="entry name" value="MupG_C"/>
</dbReference>
<evidence type="ECO:0000313" key="3">
    <source>
        <dbReference type="EMBL" id="CAD7358537.1"/>
    </source>
</evidence>
<name>A0A7Z7QM96_STASC</name>
<dbReference type="EMBL" id="LR962863">
    <property type="protein sequence ID" value="CAD7358537.1"/>
    <property type="molecule type" value="Genomic_DNA"/>
</dbReference>
<proteinExistence type="predicted"/>
<dbReference type="Proteomes" id="UP000264146">
    <property type="component" value="Chromosome"/>
</dbReference>
<dbReference type="Gene3D" id="3.20.20.70">
    <property type="entry name" value="Aldolase class I"/>
    <property type="match status" value="1"/>
</dbReference>
<evidence type="ECO:0000313" key="6">
    <source>
        <dbReference type="Proteomes" id="UP000264146"/>
    </source>
</evidence>
<dbReference type="SUPFAM" id="SSF51445">
    <property type="entry name" value="(Trans)glycosidases"/>
    <property type="match status" value="1"/>
</dbReference>
<dbReference type="Proteomes" id="UP000572988">
    <property type="component" value="Unassembled WGS sequence"/>
</dbReference>
<dbReference type="GeneID" id="93788887"/>
<organism evidence="5">
    <name type="scientific">Staphylococcus schleiferi</name>
    <dbReference type="NCBI Taxonomy" id="1295"/>
    <lineage>
        <taxon>Bacteria</taxon>
        <taxon>Bacillati</taxon>
        <taxon>Bacillota</taxon>
        <taxon>Bacilli</taxon>
        <taxon>Bacillales</taxon>
        <taxon>Staphylococcaceae</taxon>
        <taxon>Staphylococcus</taxon>
    </lineage>
</organism>
<evidence type="ECO:0000313" key="5">
    <source>
        <dbReference type="EMBL" id="SUM85991.1"/>
    </source>
</evidence>
<dbReference type="InterPro" id="IPR017853">
    <property type="entry name" value="GH"/>
</dbReference>
<protein>
    <submittedName>
        <fullName evidence="4">DUF871 domain-containing protein</fullName>
    </submittedName>
    <submittedName>
        <fullName evidence="5">Outer surface protein</fullName>
    </submittedName>
</protein>
<evidence type="ECO:0000313" key="4">
    <source>
        <dbReference type="EMBL" id="NHA33120.1"/>
    </source>
</evidence>
<evidence type="ECO:0000313" key="7">
    <source>
        <dbReference type="Proteomes" id="UP000572988"/>
    </source>
</evidence>
<feature type="domain" description="6-phospho-N-acetylmuramidase C-terminal" evidence="1">
    <location>
        <begin position="253"/>
        <end position="345"/>
    </location>
</feature>